<feature type="transmembrane region" description="Helical" evidence="6">
    <location>
        <begin position="124"/>
        <end position="144"/>
    </location>
</feature>
<evidence type="ECO:0000259" key="8">
    <source>
        <dbReference type="Pfam" id="PF00662"/>
    </source>
</evidence>
<organism evidence="9 10">
    <name type="scientific">Hydrotalea sandarakina</name>
    <dbReference type="NCBI Taxonomy" id="1004304"/>
    <lineage>
        <taxon>Bacteria</taxon>
        <taxon>Pseudomonadati</taxon>
        <taxon>Bacteroidota</taxon>
        <taxon>Chitinophagia</taxon>
        <taxon>Chitinophagales</taxon>
        <taxon>Chitinophagaceae</taxon>
        <taxon>Hydrotalea</taxon>
    </lineage>
</organism>
<dbReference type="PRINTS" id="PR01435">
    <property type="entry name" value="NPOXDRDTASE5"/>
</dbReference>
<dbReference type="InterPro" id="IPR001750">
    <property type="entry name" value="ND/Mrp_TM"/>
</dbReference>
<feature type="transmembrane region" description="Helical" evidence="6">
    <location>
        <begin position="364"/>
        <end position="385"/>
    </location>
</feature>
<keyword evidence="2 5" id="KW-0812">Transmembrane</keyword>
<dbReference type="EMBL" id="QKZV01000007">
    <property type="protein sequence ID" value="PZX61507.1"/>
    <property type="molecule type" value="Genomic_DNA"/>
</dbReference>
<dbReference type="GO" id="GO:0042773">
    <property type="term" value="P:ATP synthesis coupled electron transport"/>
    <property type="evidence" value="ECO:0007669"/>
    <property type="project" value="InterPro"/>
</dbReference>
<dbReference type="InterPro" id="IPR001516">
    <property type="entry name" value="Proton_antipo_N"/>
</dbReference>
<evidence type="ECO:0000256" key="3">
    <source>
        <dbReference type="ARBA" id="ARBA00022989"/>
    </source>
</evidence>
<feature type="domain" description="NADH-Ubiquinone oxidoreductase (complex I) chain 5 N-terminal" evidence="8">
    <location>
        <begin position="76"/>
        <end position="127"/>
    </location>
</feature>
<comment type="subcellular location">
    <subcellularLocation>
        <location evidence="1">Endomembrane system</location>
        <topology evidence="1">Multi-pass membrane protein</topology>
    </subcellularLocation>
    <subcellularLocation>
        <location evidence="5">Membrane</location>
        <topology evidence="5">Multi-pass membrane protein</topology>
    </subcellularLocation>
</comment>
<evidence type="ECO:0000256" key="5">
    <source>
        <dbReference type="RuleBase" id="RU000320"/>
    </source>
</evidence>
<feature type="transmembrane region" description="Helical" evidence="6">
    <location>
        <begin position="222"/>
        <end position="247"/>
    </location>
</feature>
<feature type="transmembrane region" description="Helical" evidence="6">
    <location>
        <begin position="6"/>
        <end position="25"/>
    </location>
</feature>
<dbReference type="OrthoDB" id="9807568at2"/>
<dbReference type="GO" id="GO:0008137">
    <property type="term" value="F:NADH dehydrogenase (ubiquinone) activity"/>
    <property type="evidence" value="ECO:0007669"/>
    <property type="project" value="InterPro"/>
</dbReference>
<dbReference type="InterPro" id="IPR003945">
    <property type="entry name" value="NU5C-like"/>
</dbReference>
<comment type="caution">
    <text evidence="9">The sequence shown here is derived from an EMBL/GenBank/DDBJ whole genome shotgun (WGS) entry which is preliminary data.</text>
</comment>
<feature type="transmembrane region" description="Helical" evidence="6">
    <location>
        <begin position="619"/>
        <end position="635"/>
    </location>
</feature>
<evidence type="ECO:0000259" key="7">
    <source>
        <dbReference type="Pfam" id="PF00361"/>
    </source>
</evidence>
<gene>
    <name evidence="9" type="ORF">LX80_02237</name>
</gene>
<feature type="transmembrane region" description="Helical" evidence="6">
    <location>
        <begin position="326"/>
        <end position="344"/>
    </location>
</feature>
<feature type="transmembrane region" description="Helical" evidence="6">
    <location>
        <begin position="85"/>
        <end position="112"/>
    </location>
</feature>
<keyword evidence="3 6" id="KW-1133">Transmembrane helix</keyword>
<feature type="transmembrane region" description="Helical" evidence="6">
    <location>
        <begin position="32"/>
        <end position="56"/>
    </location>
</feature>
<dbReference type="NCBIfam" id="NF005141">
    <property type="entry name" value="PRK06590.1"/>
    <property type="match status" value="1"/>
</dbReference>
<feature type="transmembrane region" description="Helical" evidence="6">
    <location>
        <begin position="180"/>
        <end position="202"/>
    </location>
</feature>
<dbReference type="GO" id="GO:0012505">
    <property type="term" value="C:endomembrane system"/>
    <property type="evidence" value="ECO:0007669"/>
    <property type="project" value="UniProtKB-SubCell"/>
</dbReference>
<evidence type="ECO:0000313" key="10">
    <source>
        <dbReference type="Proteomes" id="UP000249720"/>
    </source>
</evidence>
<feature type="domain" description="NADH:quinone oxidoreductase/Mrp antiporter transmembrane" evidence="7">
    <location>
        <begin position="143"/>
        <end position="449"/>
    </location>
</feature>
<evidence type="ECO:0000313" key="9">
    <source>
        <dbReference type="EMBL" id="PZX61507.1"/>
    </source>
</evidence>
<dbReference type="Proteomes" id="UP000249720">
    <property type="component" value="Unassembled WGS sequence"/>
</dbReference>
<sequence>MNEGLLVILLLFLPLVTFVVNRLFIGKKWPVLSGYLATLILIITTLLSVVLAWQYYFEYGKINGTYALFIPIDEPWLSFSNSLSINFTILVDALSVMMVLVVNIVSLMVHIFSLAYMKGEDRYGYYYAYLGLFTFAMLGLVLSGNIFELFIFWELVGISSYLLIGFYYTKPEAVAAAKKAFIVTRFADFGFLIGILLLGSLSNQFDIVQMVGSLTSQQTLTQGAGTSFIGLSALTWACLLLFMGAAGKSAMFPLHIWLPDAMEGPTPVSALIHAATMVVAGVFLIARFFPIFQLDGTVLTIVGIVGAFTAFFAAIIACTQTDIKRVLAFSTISQIGYMMLALGVDDNILNPHLGYTAALFHLFTHAFFKSLLFLCAGAIIHAVHTNNMLEMGGLRKLLPVTHIGFLVGCLAIAGVPPFSGFFSKEAILFAAYQQHKWLYAVALVTAFITSFYMFRLYFSIFWNKPVKNEHTHEGNWLIKLPLLILIALVIVTGFIPFGNFISANGKPLLLPMHIGFSVIPVLLALLGIVYAAILYFKESNVPASLENSFGLVYSTVKHKFYIDELYQFITHKIIFNGIGNASAWIDKQVIDKLVNVSAGITFSFSIAIKKLQSGKVQQYLLIFIVGILCLFVLFLV</sequence>
<name>A0A2W7S2H1_9BACT</name>
<dbReference type="AlphaFoldDB" id="A0A2W7S2H1"/>
<dbReference type="PRINTS" id="PR01434">
    <property type="entry name" value="NADHDHGNASE5"/>
</dbReference>
<dbReference type="Pfam" id="PF00662">
    <property type="entry name" value="Proton_antipo_N"/>
    <property type="match status" value="1"/>
</dbReference>
<dbReference type="RefSeq" id="WP_111296468.1">
    <property type="nucleotide sequence ID" value="NZ_QKZV01000007.1"/>
</dbReference>
<feature type="transmembrane region" description="Helical" evidence="6">
    <location>
        <begin position="478"/>
        <end position="502"/>
    </location>
</feature>
<reference evidence="9 10" key="1">
    <citation type="submission" date="2018-06" db="EMBL/GenBank/DDBJ databases">
        <title>Genomic Encyclopedia of Archaeal and Bacterial Type Strains, Phase II (KMG-II): from individual species to whole genera.</title>
        <authorList>
            <person name="Goeker M."/>
        </authorList>
    </citation>
    <scope>NUCLEOTIDE SEQUENCE [LARGE SCALE GENOMIC DNA]</scope>
    <source>
        <strain evidence="9 10">DSM 23241</strain>
    </source>
</reference>
<accession>A0A2W7S2H1</accession>
<feature type="transmembrane region" description="Helical" evidence="6">
    <location>
        <begin position="150"/>
        <end position="168"/>
    </location>
</feature>
<proteinExistence type="predicted"/>
<keyword evidence="4 6" id="KW-0472">Membrane</keyword>
<evidence type="ECO:0000256" key="2">
    <source>
        <dbReference type="ARBA" id="ARBA00022692"/>
    </source>
</evidence>
<evidence type="ECO:0000256" key="6">
    <source>
        <dbReference type="SAM" id="Phobius"/>
    </source>
</evidence>
<feature type="transmembrane region" description="Helical" evidence="6">
    <location>
        <begin position="268"/>
        <end position="292"/>
    </location>
</feature>
<dbReference type="GO" id="GO:0016020">
    <property type="term" value="C:membrane"/>
    <property type="evidence" value="ECO:0007669"/>
    <property type="project" value="UniProtKB-SubCell"/>
</dbReference>
<protein>
    <submittedName>
        <fullName evidence="9">NADH-quinone oxidoreductase subunit L</fullName>
    </submittedName>
</protein>
<evidence type="ECO:0000256" key="1">
    <source>
        <dbReference type="ARBA" id="ARBA00004127"/>
    </source>
</evidence>
<dbReference type="NCBIfam" id="TIGR01974">
    <property type="entry name" value="NDH_I_L"/>
    <property type="match status" value="1"/>
</dbReference>
<feature type="transmembrane region" description="Helical" evidence="6">
    <location>
        <begin position="397"/>
        <end position="417"/>
    </location>
</feature>
<dbReference type="GO" id="GO:0003954">
    <property type="term" value="F:NADH dehydrogenase activity"/>
    <property type="evidence" value="ECO:0007669"/>
    <property type="project" value="TreeGrafter"/>
</dbReference>
<feature type="transmembrane region" description="Helical" evidence="6">
    <location>
        <begin position="437"/>
        <end position="458"/>
    </location>
</feature>
<feature type="transmembrane region" description="Helical" evidence="6">
    <location>
        <begin position="298"/>
        <end position="319"/>
    </location>
</feature>
<dbReference type="Gene3D" id="1.20.5.2700">
    <property type="match status" value="1"/>
</dbReference>
<dbReference type="GO" id="GO:0015990">
    <property type="term" value="P:electron transport coupled proton transport"/>
    <property type="evidence" value="ECO:0007669"/>
    <property type="project" value="TreeGrafter"/>
</dbReference>
<dbReference type="PANTHER" id="PTHR42829">
    <property type="entry name" value="NADH-UBIQUINONE OXIDOREDUCTASE CHAIN 5"/>
    <property type="match status" value="1"/>
</dbReference>
<dbReference type="Pfam" id="PF00361">
    <property type="entry name" value="Proton_antipo_M"/>
    <property type="match status" value="1"/>
</dbReference>
<keyword evidence="10" id="KW-1185">Reference proteome</keyword>
<dbReference type="InterPro" id="IPR018393">
    <property type="entry name" value="NADHpl_OxRdtase_5_subgr"/>
</dbReference>
<dbReference type="PANTHER" id="PTHR42829:SF2">
    <property type="entry name" value="NADH-UBIQUINONE OXIDOREDUCTASE CHAIN 5"/>
    <property type="match status" value="1"/>
</dbReference>
<evidence type="ECO:0000256" key="4">
    <source>
        <dbReference type="ARBA" id="ARBA00023136"/>
    </source>
</evidence>
<feature type="transmembrane region" description="Helical" evidence="6">
    <location>
        <begin position="514"/>
        <end position="536"/>
    </location>
</feature>